<keyword evidence="7" id="KW-1185">Reference proteome</keyword>
<evidence type="ECO:0000256" key="4">
    <source>
        <dbReference type="ARBA" id="ARBA00022729"/>
    </source>
</evidence>
<dbReference type="SUPFAM" id="SSF53850">
    <property type="entry name" value="Periplasmic binding protein-like II"/>
    <property type="match status" value="1"/>
</dbReference>
<comment type="subcellular location">
    <subcellularLocation>
        <location evidence="1">Cell envelope</location>
    </subcellularLocation>
</comment>
<dbReference type="InterPro" id="IPR039424">
    <property type="entry name" value="SBP_5"/>
</dbReference>
<dbReference type="RefSeq" id="WP_209643467.1">
    <property type="nucleotide sequence ID" value="NZ_JAGINW010000001.1"/>
</dbReference>
<dbReference type="InterPro" id="IPR000914">
    <property type="entry name" value="SBP_5_dom"/>
</dbReference>
<dbReference type="CDD" id="cd00995">
    <property type="entry name" value="PBP2_NikA_DppA_OppA_like"/>
    <property type="match status" value="1"/>
</dbReference>
<dbReference type="PANTHER" id="PTHR30290:SF10">
    <property type="entry name" value="PERIPLASMIC OLIGOPEPTIDE-BINDING PROTEIN-RELATED"/>
    <property type="match status" value="1"/>
</dbReference>
<comment type="similarity">
    <text evidence="2">Belongs to the bacterial solute-binding protein 5 family.</text>
</comment>
<keyword evidence="3" id="KW-0813">Transport</keyword>
<gene>
    <name evidence="6" type="ORF">JOF56_006780</name>
</gene>
<sequence>MESVLRIVVAGTVALSLAGCGGGQGSQSLLDGRTFTMVLGADPGNLDPHFTSLSVTHQVDRFLYDSLVNTDKDGKLMAGLAEKWEATTTGATFTLRKGATCSDGSPLTAATVAANISFVGDPKNTSSRMGVYVPPGATATGDDAAGTVTVTSPTPHSFLDRTVGALHIVCDKGMKDRGLLRQSASGTGMFTVTEAVPGDHYTLERRKDYAWGPGDWRTDQQGLPDKVVLRVVSNESTAVNLLVSGEVNATTVIGLDQQRLQAQKLLQRDVMAVLGELWFNQKAGLPGADIEVRKALIQALDLGQLTQVLTSGTGKPATGLVAPGLTPCDQDTISGKLPAFNPDAAKTTLDAAGWRAGADGIRAKDGKKLSMTLFYTTELGTTMQATAELTQKFWSAAGVEVTAKGATQAELGQVVVGGQGSWDAGIIPLNVSLPSELVGFLSGPTPPNGTNFASLRNTKYTDAVAAASAIAGTAGCGKWAEAEQALAENVDVVPFANSNRPAFGKGATFELTDGSVAPSSIRMLGA</sequence>
<dbReference type="Proteomes" id="UP001519332">
    <property type="component" value="Unassembled WGS sequence"/>
</dbReference>
<feature type="domain" description="Solute-binding protein family 5" evidence="5">
    <location>
        <begin position="76"/>
        <end position="408"/>
    </location>
</feature>
<dbReference type="Pfam" id="PF00496">
    <property type="entry name" value="SBP_bac_5"/>
    <property type="match status" value="1"/>
</dbReference>
<dbReference type="PIRSF" id="PIRSF002741">
    <property type="entry name" value="MppA"/>
    <property type="match status" value="1"/>
</dbReference>
<dbReference type="Gene3D" id="3.40.190.10">
    <property type="entry name" value="Periplasmic binding protein-like II"/>
    <property type="match status" value="1"/>
</dbReference>
<evidence type="ECO:0000256" key="1">
    <source>
        <dbReference type="ARBA" id="ARBA00004196"/>
    </source>
</evidence>
<evidence type="ECO:0000313" key="7">
    <source>
        <dbReference type="Proteomes" id="UP001519332"/>
    </source>
</evidence>
<dbReference type="InterPro" id="IPR030678">
    <property type="entry name" value="Peptide/Ni-bd"/>
</dbReference>
<dbReference type="Gene3D" id="3.10.105.10">
    <property type="entry name" value="Dipeptide-binding Protein, Domain 3"/>
    <property type="match status" value="1"/>
</dbReference>
<accession>A0ABS4TPR3</accession>
<dbReference type="EMBL" id="JAGINW010000001">
    <property type="protein sequence ID" value="MBP2326395.1"/>
    <property type="molecule type" value="Genomic_DNA"/>
</dbReference>
<dbReference type="PANTHER" id="PTHR30290">
    <property type="entry name" value="PERIPLASMIC BINDING COMPONENT OF ABC TRANSPORTER"/>
    <property type="match status" value="1"/>
</dbReference>
<evidence type="ECO:0000256" key="3">
    <source>
        <dbReference type="ARBA" id="ARBA00022448"/>
    </source>
</evidence>
<reference evidence="6 7" key="1">
    <citation type="submission" date="2021-03" db="EMBL/GenBank/DDBJ databases">
        <title>Sequencing the genomes of 1000 actinobacteria strains.</title>
        <authorList>
            <person name="Klenk H.-P."/>
        </authorList>
    </citation>
    <scope>NUCLEOTIDE SEQUENCE [LARGE SCALE GENOMIC DNA]</scope>
    <source>
        <strain evidence="6 7">DSM 46670</strain>
    </source>
</reference>
<evidence type="ECO:0000259" key="5">
    <source>
        <dbReference type="Pfam" id="PF00496"/>
    </source>
</evidence>
<protein>
    <submittedName>
        <fullName evidence="6">Peptide/nickel transport system substrate-binding protein</fullName>
    </submittedName>
</protein>
<proteinExistence type="inferred from homology"/>
<evidence type="ECO:0000313" key="6">
    <source>
        <dbReference type="EMBL" id="MBP2326395.1"/>
    </source>
</evidence>
<dbReference type="PROSITE" id="PS51257">
    <property type="entry name" value="PROKAR_LIPOPROTEIN"/>
    <property type="match status" value="1"/>
</dbReference>
<keyword evidence="4" id="KW-0732">Signal</keyword>
<name>A0ABS4TPR3_9PSEU</name>
<evidence type="ECO:0000256" key="2">
    <source>
        <dbReference type="ARBA" id="ARBA00005695"/>
    </source>
</evidence>
<organism evidence="6 7">
    <name type="scientific">Kibdelosporangium banguiense</name>
    <dbReference type="NCBI Taxonomy" id="1365924"/>
    <lineage>
        <taxon>Bacteria</taxon>
        <taxon>Bacillati</taxon>
        <taxon>Actinomycetota</taxon>
        <taxon>Actinomycetes</taxon>
        <taxon>Pseudonocardiales</taxon>
        <taxon>Pseudonocardiaceae</taxon>
        <taxon>Kibdelosporangium</taxon>
    </lineage>
</organism>
<comment type="caution">
    <text evidence="6">The sequence shown here is derived from an EMBL/GenBank/DDBJ whole genome shotgun (WGS) entry which is preliminary data.</text>
</comment>